<dbReference type="Pfam" id="PF11926">
    <property type="entry name" value="DUF3444"/>
    <property type="match status" value="1"/>
</dbReference>
<dbReference type="EMBL" id="CP133621">
    <property type="protein sequence ID" value="WMV51172.1"/>
    <property type="molecule type" value="Genomic_DNA"/>
</dbReference>
<dbReference type="AlphaFoldDB" id="A0AAF0URG2"/>
<organism evidence="2 3">
    <name type="scientific">Solanum verrucosum</name>
    <dbReference type="NCBI Taxonomy" id="315347"/>
    <lineage>
        <taxon>Eukaryota</taxon>
        <taxon>Viridiplantae</taxon>
        <taxon>Streptophyta</taxon>
        <taxon>Embryophyta</taxon>
        <taxon>Tracheophyta</taxon>
        <taxon>Spermatophyta</taxon>
        <taxon>Magnoliopsida</taxon>
        <taxon>eudicotyledons</taxon>
        <taxon>Gunneridae</taxon>
        <taxon>Pentapetalae</taxon>
        <taxon>asterids</taxon>
        <taxon>lamiids</taxon>
        <taxon>Solanales</taxon>
        <taxon>Solanaceae</taxon>
        <taxon>Solanoideae</taxon>
        <taxon>Solaneae</taxon>
        <taxon>Solanum</taxon>
    </lineage>
</organism>
<accession>A0AAF0URG2</accession>
<sequence>MHVQSPNIPLFWEYLDNTSSPFHPLDLVGESIECLTDIMLAYPEIYTDLEPQAKSMTIPNYDFHNFGKDKTEISFYGNQFWVAYHTNDFMSHYYAPIHDMISKKPFKVKFSWLNSKNNSELRPINWVGSGFLKTSVDFRIGKHDINKTLNSFSHKVKWVKGVGGVIQIFP</sequence>
<feature type="domain" description="DUF3444" evidence="1">
    <location>
        <begin position="54"/>
        <end position="170"/>
    </location>
</feature>
<evidence type="ECO:0000259" key="1">
    <source>
        <dbReference type="Pfam" id="PF11926"/>
    </source>
</evidence>
<gene>
    <name evidence="2" type="ORF">MTR67_044557</name>
</gene>
<reference evidence="2" key="1">
    <citation type="submission" date="2023-08" db="EMBL/GenBank/DDBJ databases">
        <title>A de novo genome assembly of Solanum verrucosum Schlechtendal, a Mexican diploid species geographically isolated from the other diploid A-genome species in potato relatives.</title>
        <authorList>
            <person name="Hosaka K."/>
        </authorList>
    </citation>
    <scope>NUCLEOTIDE SEQUENCE</scope>
    <source>
        <tissue evidence="2">Young leaves</tissue>
    </source>
</reference>
<evidence type="ECO:0000313" key="2">
    <source>
        <dbReference type="EMBL" id="WMV51172.1"/>
    </source>
</evidence>
<dbReference type="PANTHER" id="PTHR44137:SF61">
    <property type="entry name" value="J DOMAIN-CONTAINING PROTEIN"/>
    <property type="match status" value="1"/>
</dbReference>
<dbReference type="InterPro" id="IPR024593">
    <property type="entry name" value="DUF3444"/>
</dbReference>
<dbReference type="PANTHER" id="PTHR44137">
    <property type="entry name" value="BNAC03G44070D PROTEIN"/>
    <property type="match status" value="1"/>
</dbReference>
<proteinExistence type="predicted"/>
<protein>
    <recommendedName>
        <fullName evidence="1">DUF3444 domain-containing protein</fullName>
    </recommendedName>
</protein>
<dbReference type="Proteomes" id="UP001234989">
    <property type="component" value="Chromosome 10"/>
</dbReference>
<keyword evidence="3" id="KW-1185">Reference proteome</keyword>
<evidence type="ECO:0000313" key="3">
    <source>
        <dbReference type="Proteomes" id="UP001234989"/>
    </source>
</evidence>
<name>A0AAF0URG2_SOLVR</name>